<dbReference type="EMBL" id="LS997631">
    <property type="protein sequence ID" value="SYZ68841.1"/>
    <property type="molecule type" value="Genomic_DNA"/>
</dbReference>
<sequence>MRLSARSSSARGSASSVYRRVVARWDRGVQLGVSLNEAASADSGDTAGREAEKDDEDNRGVGRGTSPNAANGSVNTVSATPGSLADDPLRLSSYSSPRGLSAVREVKEDGGEDVRGNCEARLWC</sequence>
<accession>A0A3P3ZEY9</accession>
<feature type="compositionally biased region" description="Polar residues" evidence="1">
    <location>
        <begin position="65"/>
        <end position="81"/>
    </location>
</feature>
<proteinExistence type="predicted"/>
<evidence type="ECO:0000256" key="1">
    <source>
        <dbReference type="SAM" id="MobiDB-lite"/>
    </source>
</evidence>
<evidence type="ECO:0000313" key="2">
    <source>
        <dbReference type="EMBL" id="SYZ68841.1"/>
    </source>
</evidence>
<dbReference type="Proteomes" id="UP000319462">
    <property type="component" value="Chromosome 32"/>
</dbReference>
<evidence type="ECO:0000313" key="3">
    <source>
        <dbReference type="Proteomes" id="UP000319462"/>
    </source>
</evidence>
<feature type="compositionally biased region" description="Basic and acidic residues" evidence="1">
    <location>
        <begin position="47"/>
        <end position="60"/>
    </location>
</feature>
<reference evidence="2 3" key="1">
    <citation type="submission" date="2018-09" db="EMBL/GenBank/DDBJ databases">
        <authorList>
            <person name="Peiro R."/>
            <person name="Begona"/>
            <person name="Cbmso G."/>
            <person name="Lopez M."/>
            <person name="Gonzalez S."/>
        </authorList>
    </citation>
    <scope>NUCLEOTIDE SEQUENCE [LARGE SCALE GENOMIC DNA]</scope>
</reference>
<feature type="region of interest" description="Disordered" evidence="1">
    <location>
        <begin position="33"/>
        <end position="112"/>
    </location>
</feature>
<name>A0A3P3ZEY9_LEIBR</name>
<organism evidence="2 3">
    <name type="scientific">Leishmania braziliensis MHOM/BR/75/M2904</name>
    <dbReference type="NCBI Taxonomy" id="420245"/>
    <lineage>
        <taxon>Eukaryota</taxon>
        <taxon>Discoba</taxon>
        <taxon>Euglenozoa</taxon>
        <taxon>Kinetoplastea</taxon>
        <taxon>Metakinetoplastina</taxon>
        <taxon>Trypanosomatida</taxon>
        <taxon>Trypanosomatidae</taxon>
        <taxon>Leishmaniinae</taxon>
        <taxon>Leishmania</taxon>
        <taxon>Leishmania braziliensis species complex</taxon>
    </lineage>
</organism>
<gene>
    <name evidence="2" type="ORF">LBRM2904_32.3280</name>
</gene>
<dbReference type="AlphaFoldDB" id="A0A3P3ZEY9"/>
<protein>
    <submittedName>
        <fullName evidence="2">Hypothetical_protein</fullName>
    </submittedName>
</protein>